<dbReference type="RefSeq" id="WP_238271606.1">
    <property type="nucleotide sequence ID" value="NZ_BPQG01000018.1"/>
</dbReference>
<dbReference type="PANTHER" id="PTHR45947:SF3">
    <property type="entry name" value="SULFOQUINOVOSYL TRANSFERASE SQD2"/>
    <property type="match status" value="1"/>
</dbReference>
<gene>
    <name evidence="1" type="primary">mshA_9</name>
    <name evidence="1" type="ORF">AFCDBAGC_1428</name>
</gene>
<evidence type="ECO:0000313" key="2">
    <source>
        <dbReference type="Proteomes" id="UP001055117"/>
    </source>
</evidence>
<evidence type="ECO:0000313" key="1">
    <source>
        <dbReference type="EMBL" id="GJD43576.1"/>
    </source>
</evidence>
<dbReference type="SUPFAM" id="SSF53756">
    <property type="entry name" value="UDP-Glycosyltransferase/glycogen phosphorylase"/>
    <property type="match status" value="1"/>
</dbReference>
<dbReference type="Proteomes" id="UP001055117">
    <property type="component" value="Unassembled WGS sequence"/>
</dbReference>
<accession>A0ABQ4QEC4</accession>
<organism evidence="1 2">
    <name type="scientific">Methylobacterium cerastii</name>
    <dbReference type="NCBI Taxonomy" id="932741"/>
    <lineage>
        <taxon>Bacteria</taxon>
        <taxon>Pseudomonadati</taxon>
        <taxon>Pseudomonadota</taxon>
        <taxon>Alphaproteobacteria</taxon>
        <taxon>Hyphomicrobiales</taxon>
        <taxon>Methylobacteriaceae</taxon>
        <taxon>Methylobacterium</taxon>
    </lineage>
</organism>
<dbReference type="InterPro" id="IPR050194">
    <property type="entry name" value="Glycosyltransferase_grp1"/>
</dbReference>
<comment type="caution">
    <text evidence="1">The sequence shown here is derived from an EMBL/GenBank/DDBJ whole genome shotgun (WGS) entry which is preliminary data.</text>
</comment>
<dbReference type="Gene3D" id="3.40.50.2000">
    <property type="entry name" value="Glycogen Phosphorylase B"/>
    <property type="match status" value="2"/>
</dbReference>
<keyword evidence="2" id="KW-1185">Reference proteome</keyword>
<sequence length="704" mass="73172">MTARSPDPNRSATYGIADWPYGRSEGLLARPGSLPAGRPWPRLRVLTIASGDEPRLADGVASVARQDYPECRHDVVPAGSAPSAAILADEAVDYVLVLPAGDLLAPGALAALALEAALSGAGAVAGLRVLFDGAVTSLDVPSLSGEDTSEIPFTGGEVLWRRDALAALPGLDLSDAGWAAHAWAAVGRTARGLARIGRPVLLQFDRLGERETDSTLSTDAFQPAPLPPPYAGGGKALRLSQDSSQSPTLSIASLTGTGHAGGAGIAHRRLGEALRLAGHRVVDVVLADESPPVAAEWTDAFPVAEAAIGAGGHDLVLAGNLHGATRSLAIAGRLAADRPVALVLHDLFPLTGRCAHPRGCLRIETVGCDAACPTPDEYPQLARRRIAGTHAAKRAVLSLRDGPILLANSAWTAARAAALAPPGTVVAPLALAFPTNVFRPGDRTALRRALGLPADDLLILVSAVVLDGPDKNVGDLAEALRRVAGPGIGFVAIGRLDHPARLALPNLFAPGLVADEAQLAVWYGACDLHVTASRLETLGQTPIEAGLCGTPTLAYRTAGLTTSVIDGVSGRLVPVEPGALGDALVELVADRADLARLGAFARIALESRFSPAACAMSLDRVFRERGMVPSHGHRVRFAPEMLGQFPFAAMPAVAATGLVAAQSGPFVRGLRRAKQRLLGRRLPPWARRGLYWAARLRSLRGGRR</sequence>
<dbReference type="SUPFAM" id="SSF53448">
    <property type="entry name" value="Nucleotide-diphospho-sugar transferases"/>
    <property type="match status" value="1"/>
</dbReference>
<proteinExistence type="predicted"/>
<dbReference type="PANTHER" id="PTHR45947">
    <property type="entry name" value="SULFOQUINOVOSYL TRANSFERASE SQD2"/>
    <property type="match status" value="1"/>
</dbReference>
<dbReference type="EMBL" id="BPQG01000018">
    <property type="protein sequence ID" value="GJD43576.1"/>
    <property type="molecule type" value="Genomic_DNA"/>
</dbReference>
<reference evidence="1 2" key="1">
    <citation type="journal article" date="2021" name="Front. Microbiol.">
        <title>Comprehensive Comparative Genomics and Phenotyping of Methylobacterium Species.</title>
        <authorList>
            <person name="Alessa O."/>
            <person name="Ogura Y."/>
            <person name="Fujitani Y."/>
            <person name="Takami H."/>
            <person name="Hayashi T."/>
            <person name="Sahin N."/>
            <person name="Tani A."/>
        </authorList>
    </citation>
    <scope>NUCLEOTIDE SEQUENCE [LARGE SCALE GENOMIC DNA]</scope>
    <source>
        <strain evidence="1 2">DSM 23679</strain>
    </source>
</reference>
<dbReference type="InterPro" id="IPR029044">
    <property type="entry name" value="Nucleotide-diphossugar_trans"/>
</dbReference>
<dbReference type="Pfam" id="PF13692">
    <property type="entry name" value="Glyco_trans_1_4"/>
    <property type="match status" value="1"/>
</dbReference>
<name>A0ABQ4QEC4_9HYPH</name>
<protein>
    <submittedName>
        <fullName evidence="1">D-inositol-3-phosphate glycosyltransferase</fullName>
    </submittedName>
</protein>